<dbReference type="AlphaFoldDB" id="A0A4P8HLI8"/>
<evidence type="ECO:0000313" key="5">
    <source>
        <dbReference type="Proteomes" id="UP000584325"/>
    </source>
</evidence>
<keyword evidence="1" id="KW-0472">Membrane</keyword>
<keyword evidence="1" id="KW-0812">Transmembrane</keyword>
<accession>A0A4P8HLI8</accession>
<dbReference type="EMBL" id="JACHXS010000001">
    <property type="protein sequence ID" value="MBB3219742.1"/>
    <property type="molecule type" value="Genomic_DNA"/>
</dbReference>
<dbReference type="EMBL" id="CP040017">
    <property type="protein sequence ID" value="QCP09786.1"/>
    <property type="molecule type" value="Genomic_DNA"/>
</dbReference>
<dbReference type="Proteomes" id="UP000298763">
    <property type="component" value="Chromosome"/>
</dbReference>
<dbReference type="Pfam" id="PF11804">
    <property type="entry name" value="DUF3325"/>
    <property type="match status" value="1"/>
</dbReference>
<dbReference type="InterPro" id="IPR021762">
    <property type="entry name" value="DUF3325"/>
</dbReference>
<evidence type="ECO:0000313" key="4">
    <source>
        <dbReference type="Proteomes" id="UP000298763"/>
    </source>
</evidence>
<name>A0A4P8HLI8_9BURK</name>
<dbReference type="Proteomes" id="UP000584325">
    <property type="component" value="Unassembled WGS sequence"/>
</dbReference>
<gene>
    <name evidence="3" type="ORF">FCL38_04650</name>
    <name evidence="2" type="ORF">FHS02_000529</name>
</gene>
<feature type="transmembrane region" description="Helical" evidence="1">
    <location>
        <begin position="44"/>
        <end position="64"/>
    </location>
</feature>
<keyword evidence="1" id="KW-1133">Transmembrane helix</keyword>
<reference evidence="2 5" key="2">
    <citation type="submission" date="2020-08" db="EMBL/GenBank/DDBJ databases">
        <title>Genomic Encyclopedia of Type Strains, Phase III (KMG-III): the genomes of soil and plant-associated and newly described type strains.</title>
        <authorList>
            <person name="Whitman W."/>
        </authorList>
    </citation>
    <scope>NUCLEOTIDE SEQUENCE [LARGE SCALE GENOMIC DNA]</scope>
    <source>
        <strain evidence="2 5">CECT 7753</strain>
    </source>
</reference>
<evidence type="ECO:0000313" key="3">
    <source>
        <dbReference type="EMBL" id="QCP09786.1"/>
    </source>
</evidence>
<dbReference type="RefSeq" id="WP_137312672.1">
    <property type="nucleotide sequence ID" value="NZ_CP040017.1"/>
</dbReference>
<protein>
    <submittedName>
        <fullName evidence="3">DUF3325 domain-containing protein</fullName>
    </submittedName>
</protein>
<reference evidence="3 4" key="1">
    <citation type="submission" date="2019-05" db="EMBL/GenBank/DDBJ databases">
        <title>Draft Genome Sequences of Six Type Strains of the Genus Massilia.</title>
        <authorList>
            <person name="Miess H."/>
            <person name="Frediansyhah A."/>
            <person name="Gross H."/>
        </authorList>
    </citation>
    <scope>NUCLEOTIDE SEQUENCE [LARGE SCALE GENOMIC DNA]</scope>
    <source>
        <strain evidence="3 4">DSMZ 26121</strain>
    </source>
</reference>
<keyword evidence="4" id="KW-1185">Reference proteome</keyword>
<sequence length="105" mass="11013">MRDALMLLAALIASLAGMGWFALSMETHWAQVRGAVPQPAALARQLRGLGTAALATALVLCLLADSASIAVLVWLMALAAAALAVAFTLTWRARILAVLVFWAGR</sequence>
<proteinExistence type="predicted"/>
<evidence type="ECO:0000256" key="1">
    <source>
        <dbReference type="SAM" id="Phobius"/>
    </source>
</evidence>
<organism evidence="2 5">
    <name type="scientific">Pseudoduganella umbonata</name>
    <dbReference type="NCBI Taxonomy" id="864828"/>
    <lineage>
        <taxon>Bacteria</taxon>
        <taxon>Pseudomonadati</taxon>
        <taxon>Pseudomonadota</taxon>
        <taxon>Betaproteobacteria</taxon>
        <taxon>Burkholderiales</taxon>
        <taxon>Oxalobacteraceae</taxon>
        <taxon>Telluria group</taxon>
        <taxon>Pseudoduganella</taxon>
    </lineage>
</organism>
<evidence type="ECO:0000313" key="2">
    <source>
        <dbReference type="EMBL" id="MBB3219742.1"/>
    </source>
</evidence>
<feature type="transmembrane region" description="Helical" evidence="1">
    <location>
        <begin position="71"/>
        <end position="91"/>
    </location>
</feature>